<accession>A0ABN3TUQ6</accession>
<evidence type="ECO:0000256" key="1">
    <source>
        <dbReference type="SAM" id="MobiDB-lite"/>
    </source>
</evidence>
<evidence type="ECO:0000313" key="2">
    <source>
        <dbReference type="EMBL" id="GAA2718960.1"/>
    </source>
</evidence>
<proteinExistence type="predicted"/>
<keyword evidence="3" id="KW-1185">Reference proteome</keyword>
<feature type="region of interest" description="Disordered" evidence="1">
    <location>
        <begin position="40"/>
        <end position="85"/>
    </location>
</feature>
<comment type="caution">
    <text evidence="2">The sequence shown here is derived from an EMBL/GenBank/DDBJ whole genome shotgun (WGS) entry which is preliminary data.</text>
</comment>
<feature type="compositionally biased region" description="Basic and acidic residues" evidence="1">
    <location>
        <begin position="69"/>
        <end position="78"/>
    </location>
</feature>
<evidence type="ECO:0000313" key="3">
    <source>
        <dbReference type="Proteomes" id="UP001500886"/>
    </source>
</evidence>
<name>A0ABN3TUQ6_9ACTN</name>
<gene>
    <name evidence="2" type="ORF">GCM10010315_35840</name>
</gene>
<organism evidence="2 3">
    <name type="scientific">Streptomyces luteosporeus</name>
    <dbReference type="NCBI Taxonomy" id="173856"/>
    <lineage>
        <taxon>Bacteria</taxon>
        <taxon>Bacillati</taxon>
        <taxon>Actinomycetota</taxon>
        <taxon>Actinomycetes</taxon>
        <taxon>Kitasatosporales</taxon>
        <taxon>Streptomycetaceae</taxon>
        <taxon>Streptomyces</taxon>
    </lineage>
</organism>
<reference evidence="2 3" key="1">
    <citation type="journal article" date="2019" name="Int. J. Syst. Evol. Microbiol.">
        <title>The Global Catalogue of Microorganisms (GCM) 10K type strain sequencing project: providing services to taxonomists for standard genome sequencing and annotation.</title>
        <authorList>
            <consortium name="The Broad Institute Genomics Platform"/>
            <consortium name="The Broad Institute Genome Sequencing Center for Infectious Disease"/>
            <person name="Wu L."/>
            <person name="Ma J."/>
        </authorList>
    </citation>
    <scope>NUCLEOTIDE SEQUENCE [LARGE SCALE GENOMIC DNA]</scope>
    <source>
        <strain evidence="2 3">JCM 4542</strain>
    </source>
</reference>
<dbReference type="Proteomes" id="UP001500886">
    <property type="component" value="Unassembled WGS sequence"/>
</dbReference>
<protein>
    <submittedName>
        <fullName evidence="2">Uncharacterized protein</fullName>
    </submittedName>
</protein>
<sequence>MSPAMCTRAPATGPSPGHVIGHLVVGVVLARDLLPGDRVEEPVAAGGDHHDQIVPAAGIDGETDAEQPPDDRRGEHRIPAAWAAP</sequence>
<feature type="compositionally biased region" description="Basic and acidic residues" evidence="1">
    <location>
        <begin position="40"/>
        <end position="52"/>
    </location>
</feature>
<dbReference type="EMBL" id="BAAASL010000012">
    <property type="protein sequence ID" value="GAA2718960.1"/>
    <property type="molecule type" value="Genomic_DNA"/>
</dbReference>